<dbReference type="NCBIfam" id="NF006860">
    <property type="entry name" value="PRK09360.1"/>
    <property type="match status" value="1"/>
</dbReference>
<evidence type="ECO:0000313" key="11">
    <source>
        <dbReference type="EMBL" id="TBW54425.1"/>
    </source>
</evidence>
<evidence type="ECO:0000256" key="2">
    <source>
        <dbReference type="ARBA" id="ARBA00007055"/>
    </source>
</evidence>
<keyword evidence="8" id="KW-0472">Membrane</keyword>
<evidence type="ECO:0000256" key="7">
    <source>
        <dbReference type="ARBA" id="ARBA00023114"/>
    </source>
</evidence>
<organism evidence="11 12">
    <name type="scientific">Marinobacter halodurans</name>
    <dbReference type="NCBI Taxonomy" id="2528979"/>
    <lineage>
        <taxon>Bacteria</taxon>
        <taxon>Pseudomonadati</taxon>
        <taxon>Pseudomonadota</taxon>
        <taxon>Gammaproteobacteria</taxon>
        <taxon>Pseudomonadales</taxon>
        <taxon>Marinobacteraceae</taxon>
        <taxon>Marinobacter</taxon>
    </lineage>
</organism>
<evidence type="ECO:0000256" key="5">
    <source>
        <dbReference type="ARBA" id="ARBA00022692"/>
    </source>
</evidence>
<evidence type="ECO:0000256" key="1">
    <source>
        <dbReference type="ARBA" id="ARBA00004571"/>
    </source>
</evidence>
<dbReference type="Proteomes" id="UP000313645">
    <property type="component" value="Unassembled WGS sequence"/>
</dbReference>
<keyword evidence="10" id="KW-0732">Signal</keyword>
<evidence type="ECO:0000256" key="10">
    <source>
        <dbReference type="SAM" id="SignalP"/>
    </source>
</evidence>
<keyword evidence="9" id="KW-0998">Cell outer membrane</keyword>
<dbReference type="PANTHER" id="PTHR38762:SF1">
    <property type="entry name" value="CRYPTIC OUTER MEMBRANE PORIN BGLH-RELATED"/>
    <property type="match status" value="1"/>
</dbReference>
<protein>
    <submittedName>
        <fullName evidence="11">Maltoporin LamB</fullName>
    </submittedName>
</protein>
<evidence type="ECO:0000256" key="8">
    <source>
        <dbReference type="ARBA" id="ARBA00023136"/>
    </source>
</evidence>
<keyword evidence="5" id="KW-0812">Transmembrane</keyword>
<gene>
    <name evidence="11" type="primary">lamB</name>
    <name evidence="11" type="ORF">EZI54_14005</name>
</gene>
<dbReference type="SUPFAM" id="SSF56935">
    <property type="entry name" value="Porins"/>
    <property type="match status" value="1"/>
</dbReference>
<dbReference type="CDD" id="cd01346">
    <property type="entry name" value="Maltoporin-like"/>
    <property type="match status" value="1"/>
</dbReference>
<comment type="similarity">
    <text evidence="2">Belongs to the porin LamB (TC 1.B.3) family.</text>
</comment>
<dbReference type="Gene3D" id="2.40.170.10">
    <property type="entry name" value="Porin, LamB type"/>
    <property type="match status" value="1"/>
</dbReference>
<proteinExistence type="inferred from homology"/>
<dbReference type="EMBL" id="SJDL01000022">
    <property type="protein sequence ID" value="TBW54425.1"/>
    <property type="molecule type" value="Genomic_DNA"/>
</dbReference>
<feature type="signal peptide" evidence="10">
    <location>
        <begin position="1"/>
        <end position="29"/>
    </location>
</feature>
<keyword evidence="4" id="KW-1134">Transmembrane beta strand</keyword>
<keyword evidence="6" id="KW-0406">Ion transport</keyword>
<evidence type="ECO:0000256" key="9">
    <source>
        <dbReference type="ARBA" id="ARBA00023237"/>
    </source>
</evidence>
<name>A0ABY1ZIZ5_9GAMM</name>
<feature type="chain" id="PRO_5046249365" evidence="10">
    <location>
        <begin position="30"/>
        <end position="427"/>
    </location>
</feature>
<sequence>MQNNKRAIFRLTPIAAAIASAALATPAAAVDFTGYARAGASTNIQSGGEQTCFGSGAAGHYVGRLADECDTYAEIGLGDELYNEDGKTFRFDSMVSYGANNQGNDFQSYSYNENGGGYDGGDTSLRQLYVSGNNVIESLPGATLWAGKRYYQRHDVHHLDFYYLNDSGYGGGVENIQAGPGKLSLAFINHDNPDGDEFVQNNKLDVRYAFPVGSSSLTLAAIYGMADLTDQQEDAGFNDENGYFLTAELSTGIMGGFNKFVLQYGADSMGFAAFEAGGGGRVDNENDSNAGYMDSSWRILDHGVINLAANWEMGYSALYQQGSASNSSQDDAERTSVVVRPTYKWSPVLSTAVEIGYDDVQFIGQDDSSNLQKVAIAQQWSAGGNYWARPVIRAYAATFFGDRAEAAREGDGVDGDIQLGVQMEAWW</sequence>
<comment type="subcellular location">
    <subcellularLocation>
        <location evidence="1">Cell outer membrane</location>
        <topology evidence="1">Multi-pass membrane protein</topology>
    </subcellularLocation>
</comment>
<dbReference type="InterPro" id="IPR050286">
    <property type="entry name" value="G_neg_Bact_CarbUptk_Porin"/>
</dbReference>
<evidence type="ECO:0000256" key="6">
    <source>
        <dbReference type="ARBA" id="ARBA00023065"/>
    </source>
</evidence>
<evidence type="ECO:0000256" key="3">
    <source>
        <dbReference type="ARBA" id="ARBA00022448"/>
    </source>
</evidence>
<evidence type="ECO:0000313" key="12">
    <source>
        <dbReference type="Proteomes" id="UP000313645"/>
    </source>
</evidence>
<accession>A0ABY1ZIZ5</accession>
<dbReference type="InterPro" id="IPR003192">
    <property type="entry name" value="Porin_LamB"/>
</dbReference>
<dbReference type="Pfam" id="PF02264">
    <property type="entry name" value="LamB"/>
    <property type="match status" value="1"/>
</dbReference>
<evidence type="ECO:0000256" key="4">
    <source>
        <dbReference type="ARBA" id="ARBA00022452"/>
    </source>
</evidence>
<keyword evidence="3" id="KW-0813">Transport</keyword>
<dbReference type="PANTHER" id="PTHR38762">
    <property type="entry name" value="CRYPTIC OUTER MEMBRANE PORIN BGLH-RELATED"/>
    <property type="match status" value="1"/>
</dbReference>
<keyword evidence="12" id="KW-1185">Reference proteome</keyword>
<dbReference type="InterPro" id="IPR036998">
    <property type="entry name" value="Porin_LamB_sf"/>
</dbReference>
<keyword evidence="7" id="KW-0626">Porin</keyword>
<comment type="caution">
    <text evidence="11">The sequence shown here is derived from an EMBL/GenBank/DDBJ whole genome shotgun (WGS) entry which is preliminary data.</text>
</comment>
<reference evidence="11 12" key="1">
    <citation type="submission" date="2019-02" db="EMBL/GenBank/DDBJ databases">
        <title>Marinobacter halodurans sp. nov., a marine bacterium isolated from sea tidal flat.</title>
        <authorList>
            <person name="Yoo Y."/>
            <person name="Lee D.W."/>
            <person name="Kim B.S."/>
            <person name="Kim J.-J."/>
        </authorList>
    </citation>
    <scope>NUCLEOTIDE SEQUENCE [LARGE SCALE GENOMIC DNA]</scope>
    <source>
        <strain evidence="11 12">YJ-S3-2</strain>
    </source>
</reference>